<sequence>MELSGESDGYMALTVSQDASLGGNDETYVCANDNGVLKFIPARLNNSQLTETMLNVNSVKGSINGSTIQCTFSATLPTQTTRTPNLALGISKGAFNSTSGTLGTPSTVFSSGLVDLGNPNATATNQITTTVAPTTGHAVVLQQSFAQALLMTVGMLCLAML</sequence>
<evidence type="ECO:0000313" key="1">
    <source>
        <dbReference type="EMBL" id="CAJ1085930.1"/>
    </source>
</evidence>
<organism evidence="1 2">
    <name type="scientific">Xyrichtys novacula</name>
    <name type="common">Pearly razorfish</name>
    <name type="synonym">Hemipteronotus novacula</name>
    <dbReference type="NCBI Taxonomy" id="13765"/>
    <lineage>
        <taxon>Eukaryota</taxon>
        <taxon>Metazoa</taxon>
        <taxon>Chordata</taxon>
        <taxon>Craniata</taxon>
        <taxon>Vertebrata</taxon>
        <taxon>Euteleostomi</taxon>
        <taxon>Actinopterygii</taxon>
        <taxon>Neopterygii</taxon>
        <taxon>Teleostei</taxon>
        <taxon>Neoteleostei</taxon>
        <taxon>Acanthomorphata</taxon>
        <taxon>Eupercaria</taxon>
        <taxon>Labriformes</taxon>
        <taxon>Labridae</taxon>
        <taxon>Xyrichtys</taxon>
    </lineage>
</organism>
<name>A0AAV1HJW7_XYRNO</name>
<protein>
    <submittedName>
        <fullName evidence="1">Ferric-chelate reductase 1 isoform X4</fullName>
    </submittedName>
</protein>
<keyword evidence="2" id="KW-1185">Reference proteome</keyword>
<accession>A0AAV1HJW7</accession>
<dbReference type="AlphaFoldDB" id="A0AAV1HJW7"/>
<dbReference type="Proteomes" id="UP001178508">
    <property type="component" value="Chromosome 23"/>
</dbReference>
<proteinExistence type="predicted"/>
<gene>
    <name evidence="1" type="ORF">XNOV1_A008727</name>
</gene>
<dbReference type="EMBL" id="OY660886">
    <property type="protein sequence ID" value="CAJ1085930.1"/>
    <property type="molecule type" value="Genomic_DNA"/>
</dbReference>
<reference evidence="1" key="1">
    <citation type="submission" date="2023-08" db="EMBL/GenBank/DDBJ databases">
        <authorList>
            <person name="Alioto T."/>
            <person name="Alioto T."/>
            <person name="Gomez Garrido J."/>
        </authorList>
    </citation>
    <scope>NUCLEOTIDE SEQUENCE</scope>
</reference>
<evidence type="ECO:0000313" key="2">
    <source>
        <dbReference type="Proteomes" id="UP001178508"/>
    </source>
</evidence>